<reference evidence="3 4" key="1">
    <citation type="journal article" date="2016" name="Sci. Rep.">
        <title>Penicillium arizonense, a new, genome sequenced fungal species, reveals a high chemical diversity in secreted metabolites.</title>
        <authorList>
            <person name="Grijseels S."/>
            <person name="Nielsen J.C."/>
            <person name="Randelovic M."/>
            <person name="Nielsen J."/>
            <person name="Nielsen K.F."/>
            <person name="Workman M."/>
            <person name="Frisvad J.C."/>
        </authorList>
    </citation>
    <scope>NUCLEOTIDE SEQUENCE [LARGE SCALE GENOMIC DNA]</scope>
    <source>
        <strain evidence="3 4">CBS 141311</strain>
    </source>
</reference>
<dbReference type="SUPFAM" id="SSF51735">
    <property type="entry name" value="NAD(P)-binding Rossmann-fold domains"/>
    <property type="match status" value="1"/>
</dbReference>
<keyword evidence="1" id="KW-0812">Transmembrane</keyword>
<dbReference type="Proteomes" id="UP000177622">
    <property type="component" value="Unassembled WGS sequence"/>
</dbReference>
<sequence length="302" mass="32629">MGEQAVLIIGILSIGDMGLGIGKLLITFSDQTRERARSNGIELLPSISELVKLSACLLSIVPPRDALTTAQRVLNETPSGTNARERPLYYLDLNAISPGLAIQIHALFRNNPNIVLIDGGIIGGVPYQKADSLSGWNCPSLIVSGPTKLPYADLAKTLNVDHMSERLGAASGLKMCFGSTTKGFFALAIQSYVTAEALGILPQLRDYMKRYNAETLAIADKGVISMPPKAYRWVNEMQQIGVMMEEDGGFDRGLFDGIAEVYRVVAEDTALGLEQPGKRSRGTTIDDVVAVMRSGMESTKHK</sequence>
<dbReference type="InterPro" id="IPR008927">
    <property type="entry name" value="6-PGluconate_DH-like_C_sf"/>
</dbReference>
<dbReference type="Gene3D" id="3.40.50.720">
    <property type="entry name" value="NAD(P)-binding Rossmann-like Domain"/>
    <property type="match status" value="1"/>
</dbReference>
<dbReference type="GeneID" id="34570920"/>
<dbReference type="OrthoDB" id="9988102at2759"/>
<dbReference type="AlphaFoldDB" id="A0A1F5LX15"/>
<feature type="transmembrane region" description="Helical" evidence="1">
    <location>
        <begin position="6"/>
        <end position="28"/>
    </location>
</feature>
<feature type="domain" description="Phosphogluconate dehydrogenase NAD-binding putative C-terminal" evidence="2">
    <location>
        <begin position="195"/>
        <end position="265"/>
    </location>
</feature>
<evidence type="ECO:0000256" key="1">
    <source>
        <dbReference type="SAM" id="Phobius"/>
    </source>
</evidence>
<keyword evidence="4" id="KW-1185">Reference proteome</keyword>
<dbReference type="InterPro" id="IPR015814">
    <property type="entry name" value="Pgluconate_DH_NAD-bd_C"/>
</dbReference>
<accession>A0A1F5LX15</accession>
<gene>
    <name evidence="3" type="ORF">PENARI_c001G00783</name>
</gene>
<dbReference type="STRING" id="1835702.A0A1F5LX15"/>
<dbReference type="InterPro" id="IPR036291">
    <property type="entry name" value="NAD(P)-bd_dom_sf"/>
</dbReference>
<dbReference type="InterPro" id="IPR013328">
    <property type="entry name" value="6PGD_dom2"/>
</dbReference>
<proteinExistence type="predicted"/>
<evidence type="ECO:0000259" key="2">
    <source>
        <dbReference type="Pfam" id="PF09130"/>
    </source>
</evidence>
<comment type="caution">
    <text evidence="3">The sequence shown here is derived from an EMBL/GenBank/DDBJ whole genome shotgun (WGS) entry which is preliminary data.</text>
</comment>
<evidence type="ECO:0000313" key="3">
    <source>
        <dbReference type="EMBL" id="OGE57707.1"/>
    </source>
</evidence>
<keyword evidence="1" id="KW-0472">Membrane</keyword>
<evidence type="ECO:0000313" key="4">
    <source>
        <dbReference type="Proteomes" id="UP000177622"/>
    </source>
</evidence>
<organism evidence="3 4">
    <name type="scientific">Penicillium arizonense</name>
    <dbReference type="NCBI Taxonomy" id="1835702"/>
    <lineage>
        <taxon>Eukaryota</taxon>
        <taxon>Fungi</taxon>
        <taxon>Dikarya</taxon>
        <taxon>Ascomycota</taxon>
        <taxon>Pezizomycotina</taxon>
        <taxon>Eurotiomycetes</taxon>
        <taxon>Eurotiomycetidae</taxon>
        <taxon>Eurotiales</taxon>
        <taxon>Aspergillaceae</taxon>
        <taxon>Penicillium</taxon>
    </lineage>
</organism>
<name>A0A1F5LX15_PENAI</name>
<dbReference type="SUPFAM" id="SSF48179">
    <property type="entry name" value="6-phosphogluconate dehydrogenase C-terminal domain-like"/>
    <property type="match status" value="1"/>
</dbReference>
<dbReference type="EMBL" id="LXJU01000001">
    <property type="protein sequence ID" value="OGE57707.1"/>
    <property type="molecule type" value="Genomic_DNA"/>
</dbReference>
<keyword evidence="1" id="KW-1133">Transmembrane helix</keyword>
<dbReference type="Gene3D" id="1.10.1040.10">
    <property type="entry name" value="N-(1-d-carboxylethyl)-l-norvaline Dehydrogenase, domain 2"/>
    <property type="match status" value="1"/>
</dbReference>
<dbReference type="Pfam" id="PF09130">
    <property type="entry name" value="DUF1932"/>
    <property type="match status" value="1"/>
</dbReference>
<protein>
    <recommendedName>
        <fullName evidence="2">Phosphogluconate dehydrogenase NAD-binding putative C-terminal domain-containing protein</fullName>
    </recommendedName>
</protein>
<dbReference type="RefSeq" id="XP_022493130.1">
    <property type="nucleotide sequence ID" value="XM_022626186.1"/>
</dbReference>